<comment type="caution">
    <text evidence="1">The sequence shown here is derived from an EMBL/GenBank/DDBJ whole genome shotgun (WGS) entry which is preliminary data.</text>
</comment>
<sequence length="128" mass="14474">MNLPCRRIFEFITFSHVAAQALPKKMVDVGNKPIKCSPPTARKDSRFKQSSDTVSAMARKSTRYIGWVNQYVGASRPLKADSRSHRRLLELQEEKSSIEGRLCDAVSVKLQPSSDFIEQKAENHLILV</sequence>
<dbReference type="Proteomes" id="UP001163321">
    <property type="component" value="Chromosome 11"/>
</dbReference>
<organism evidence="1 2">
    <name type="scientific">Peronosclerospora sorghi</name>
    <dbReference type="NCBI Taxonomy" id="230839"/>
    <lineage>
        <taxon>Eukaryota</taxon>
        <taxon>Sar</taxon>
        <taxon>Stramenopiles</taxon>
        <taxon>Oomycota</taxon>
        <taxon>Peronosporomycetes</taxon>
        <taxon>Peronosporales</taxon>
        <taxon>Peronosporaceae</taxon>
        <taxon>Peronosclerospora</taxon>
    </lineage>
</organism>
<reference evidence="1 2" key="1">
    <citation type="journal article" date="2022" name="bioRxiv">
        <title>The genome of the oomycete Peronosclerospora sorghi, a cosmopolitan pathogen of maize and sorghum, is inflated with dispersed pseudogenes.</title>
        <authorList>
            <person name="Fletcher K."/>
            <person name="Martin F."/>
            <person name="Isakeit T."/>
            <person name="Cavanaugh K."/>
            <person name="Magill C."/>
            <person name="Michelmore R."/>
        </authorList>
    </citation>
    <scope>NUCLEOTIDE SEQUENCE [LARGE SCALE GENOMIC DNA]</scope>
    <source>
        <strain evidence="1">P6</strain>
    </source>
</reference>
<gene>
    <name evidence="1" type="ORF">PsorP6_017750</name>
</gene>
<keyword evidence="2" id="KW-1185">Reference proteome</keyword>
<accession>A0ACC0WNP7</accession>
<protein>
    <submittedName>
        <fullName evidence="1">Uncharacterized protein</fullName>
    </submittedName>
</protein>
<proteinExistence type="predicted"/>
<evidence type="ECO:0000313" key="1">
    <source>
        <dbReference type="EMBL" id="KAI9919654.1"/>
    </source>
</evidence>
<name>A0ACC0WNP7_9STRA</name>
<evidence type="ECO:0000313" key="2">
    <source>
        <dbReference type="Proteomes" id="UP001163321"/>
    </source>
</evidence>
<dbReference type="EMBL" id="CM047590">
    <property type="protein sequence ID" value="KAI9919654.1"/>
    <property type="molecule type" value="Genomic_DNA"/>
</dbReference>